<evidence type="ECO:0000313" key="4">
    <source>
        <dbReference type="Proteomes" id="UP000675882"/>
    </source>
</evidence>
<dbReference type="InterPro" id="IPR051686">
    <property type="entry name" value="Lipoprotein_DolP"/>
</dbReference>
<dbReference type="EMBL" id="CAJNBL010000028">
    <property type="protein sequence ID" value="CAE6725300.1"/>
    <property type="molecule type" value="Genomic_DNA"/>
</dbReference>
<dbReference type="InterPro" id="IPR007055">
    <property type="entry name" value="BON_dom"/>
</dbReference>
<dbReference type="Pfam" id="PF04972">
    <property type="entry name" value="BON"/>
    <property type="match status" value="2"/>
</dbReference>
<sequence length="190" mass="20950">MHYFNFLFLTIVLVVTQGCVPVVGAGVAAGALLSSDRRTAGIILEDENIENKALKQISAQYRDTVHVNVTSFNRRVLVTGQVPNEKIKADIEQIVSSLTNVKAINNELQVSSSLADLSWRSNDSMITGNIKMRFISSGKGFEPEHVKIITENSTVYLMGLVYHKEAESATEIASSSRGVERVVKVFEYLD</sequence>
<evidence type="ECO:0000313" key="2">
    <source>
        <dbReference type="EMBL" id="CAE6725300.1"/>
    </source>
</evidence>
<feature type="domain" description="BON" evidence="1">
    <location>
        <begin position="45"/>
        <end position="112"/>
    </location>
</feature>
<keyword evidence="4" id="KW-1185">Reference proteome</keyword>
<evidence type="ECO:0000313" key="3">
    <source>
        <dbReference type="EMBL" id="SPS04828.1"/>
    </source>
</evidence>
<dbReference type="PROSITE" id="PS50914">
    <property type="entry name" value="BON"/>
    <property type="match status" value="1"/>
</dbReference>
<dbReference type="PANTHER" id="PTHR34606:SF4">
    <property type="entry name" value="OUTER MEMBRANE LIPOPROTEIN DOLP"/>
    <property type="match status" value="1"/>
</dbReference>
<evidence type="ECO:0000259" key="1">
    <source>
        <dbReference type="PROSITE" id="PS50914"/>
    </source>
</evidence>
<gene>
    <name evidence="3" type="ORF">NITFAB_0417</name>
    <name evidence="2" type="ORF">NTGZN8_340050</name>
</gene>
<dbReference type="AlphaFoldDB" id="A0A2X0QT88"/>
<reference evidence="3" key="1">
    <citation type="submission" date="2018-05" db="EMBL/GenBank/DDBJ databases">
        <authorList>
            <person name="Lanie J.A."/>
            <person name="Ng W.-L."/>
            <person name="Kazmierczak K.M."/>
            <person name="Andrzejewski T.M."/>
            <person name="Davidsen T.M."/>
            <person name="Wayne K.J."/>
            <person name="Tettelin H."/>
            <person name="Glass J.I."/>
            <person name="Rusch D."/>
            <person name="Podicherti R."/>
            <person name="Tsui H.-C.T."/>
            <person name="Winkler M.E."/>
        </authorList>
    </citation>
    <scope>NUCLEOTIDE SEQUENCE</scope>
    <source>
        <strain evidence="3">KNB</strain>
    </source>
</reference>
<dbReference type="EMBL" id="LS423452">
    <property type="protein sequence ID" value="SPS04828.1"/>
    <property type="molecule type" value="Genomic_DNA"/>
</dbReference>
<protein>
    <submittedName>
        <fullName evidence="3">Transport-associated protein</fullName>
    </submittedName>
</protein>
<accession>A0A2X0QT88</accession>
<dbReference type="PANTHER" id="PTHR34606">
    <property type="entry name" value="BON DOMAIN-CONTAINING PROTEIN"/>
    <property type="match status" value="1"/>
</dbReference>
<organism evidence="3">
    <name type="scientific">Candidatus Nitrotoga fabula</name>
    <dbReference type="NCBI Taxonomy" id="2182327"/>
    <lineage>
        <taxon>Bacteria</taxon>
        <taxon>Pseudomonadati</taxon>
        <taxon>Pseudomonadota</taxon>
        <taxon>Betaproteobacteria</taxon>
        <taxon>Nitrosomonadales</taxon>
        <taxon>Gallionellaceae</taxon>
        <taxon>Candidatus Nitrotoga</taxon>
    </lineage>
</organism>
<reference evidence="2" key="2">
    <citation type="submission" date="2021-02" db="EMBL/GenBank/DDBJ databases">
        <authorList>
            <person name="Han P."/>
        </authorList>
    </citation>
    <scope>NUCLEOTIDE SEQUENCE</scope>
    <source>
        <strain evidence="2">Candidatus Nitrotoga sp. ZN8</strain>
    </source>
</reference>
<proteinExistence type="predicted"/>
<dbReference type="RefSeq" id="WP_213036304.1">
    <property type="nucleotide sequence ID" value="NZ_CAJNBL010000028.1"/>
</dbReference>
<name>A0A2X0QT88_9PROT</name>
<dbReference type="Gene3D" id="3.30.1340.30">
    <property type="match status" value="1"/>
</dbReference>
<dbReference type="Proteomes" id="UP000675882">
    <property type="component" value="Unassembled WGS sequence"/>
</dbReference>